<evidence type="ECO:0000256" key="1">
    <source>
        <dbReference type="ARBA" id="ARBA00022679"/>
    </source>
</evidence>
<protein>
    <submittedName>
        <fullName evidence="2">CoA transferase</fullName>
        <ecNumber evidence="2">2.8.3.-</ecNumber>
    </submittedName>
</protein>
<evidence type="ECO:0000313" key="2">
    <source>
        <dbReference type="EMBL" id="WLR99413.1"/>
    </source>
</evidence>
<keyword evidence="1 2" id="KW-0808">Transferase</keyword>
<dbReference type="PANTHER" id="PTHR48207:SF3">
    <property type="entry name" value="SUCCINATE--HYDROXYMETHYLGLUTARATE COA-TRANSFERASE"/>
    <property type="match status" value="1"/>
</dbReference>
<dbReference type="PANTHER" id="PTHR48207">
    <property type="entry name" value="SUCCINATE--HYDROXYMETHYLGLUTARATE COA-TRANSFERASE"/>
    <property type="match status" value="1"/>
</dbReference>
<proteinExistence type="predicted"/>
<dbReference type="InterPro" id="IPR050483">
    <property type="entry name" value="CoA-transferase_III_domain"/>
</dbReference>
<name>A0AA50CNV0_9HYPH</name>
<sequence length="392" mass="42594">MTSTPPLAGLRVLDLSRFIAGPFCAMQLGDMGADVVKVEKRGTGDDTRLNQPKIAGESTYFLSFNRNKRSVDLDFRDPVDQETLRRLAATADVLIENFRPGTLEKMGCGWDVLSAINPRLILVRISGFGQDGPFANRACFDVIAQAMGGIMNLTGQPDGPPTMAGTFMVDYSTALYATIGTLCALEARRQTGKGQVVETSLLETSASLLMSAIPDFKQLGQSMTRMGSRDRYTAPVNSFQCSDEEWVYLSAGTNSLFRRFVATADLAHLLDDPRFATADARLANQEAIEAIVQKWVGLHSSSAVVEAMEKAGVPCAKVAGIGEVTENPQLRYRRQIIDIDHPTVGTYTTHGVTVTLHDTPGRIARPAPLLGEHTDEVLKEWLVEAPSTRQAG</sequence>
<dbReference type="AlphaFoldDB" id="A0AA50CNV0"/>
<dbReference type="Proteomes" id="UP001234585">
    <property type="component" value="Plasmid unnamed1"/>
</dbReference>
<dbReference type="EMBL" id="CP132303">
    <property type="protein sequence ID" value="WLR99413.1"/>
    <property type="molecule type" value="Genomic_DNA"/>
</dbReference>
<organism evidence="2 3">
    <name type="scientific">Shinella sumterensis</name>
    <dbReference type="NCBI Taxonomy" id="1967501"/>
    <lineage>
        <taxon>Bacteria</taxon>
        <taxon>Pseudomonadati</taxon>
        <taxon>Pseudomonadota</taxon>
        <taxon>Alphaproteobacteria</taxon>
        <taxon>Hyphomicrobiales</taxon>
        <taxon>Rhizobiaceae</taxon>
        <taxon>Shinella</taxon>
    </lineage>
</organism>
<keyword evidence="2" id="KW-0614">Plasmid</keyword>
<geneLocation type="plasmid" evidence="2 3">
    <name>unnamed1</name>
</geneLocation>
<dbReference type="RefSeq" id="WP_306038787.1">
    <property type="nucleotide sequence ID" value="NZ_CP132303.1"/>
</dbReference>
<dbReference type="InterPro" id="IPR044855">
    <property type="entry name" value="CoA-Trfase_III_dom3_sf"/>
</dbReference>
<dbReference type="Gene3D" id="3.40.50.10540">
    <property type="entry name" value="Crotonobetainyl-coa:carnitine coa-transferase, domain 1"/>
    <property type="match status" value="1"/>
</dbReference>
<dbReference type="Pfam" id="PF02515">
    <property type="entry name" value="CoA_transf_3"/>
    <property type="match status" value="1"/>
</dbReference>
<dbReference type="GO" id="GO:0008410">
    <property type="term" value="F:CoA-transferase activity"/>
    <property type="evidence" value="ECO:0007669"/>
    <property type="project" value="TreeGrafter"/>
</dbReference>
<evidence type="ECO:0000313" key="3">
    <source>
        <dbReference type="Proteomes" id="UP001234585"/>
    </source>
</evidence>
<accession>A0AA50CNV0</accession>
<dbReference type="EC" id="2.8.3.-" evidence="2"/>
<keyword evidence="3" id="KW-1185">Reference proteome</keyword>
<dbReference type="InterPro" id="IPR003673">
    <property type="entry name" value="CoA-Trfase_fam_III"/>
</dbReference>
<reference evidence="2 3" key="1">
    <citation type="submission" date="2023-08" db="EMBL/GenBank/DDBJ databases">
        <title>Pathogen: clinical or host-associated sample.</title>
        <authorList>
            <person name="Hergert J."/>
            <person name="Casey R."/>
            <person name="Wagner J."/>
            <person name="Young E.L."/>
            <person name="Oakeson K.F."/>
        </authorList>
    </citation>
    <scope>NUCLEOTIDE SEQUENCE [LARGE SCALE GENOMIC DNA]</scope>
    <source>
        <strain evidence="2 3">1760953</strain>
        <plasmid evidence="2 3">unnamed1</plasmid>
    </source>
</reference>
<dbReference type="SUPFAM" id="SSF89796">
    <property type="entry name" value="CoA-transferase family III (CaiB/BaiF)"/>
    <property type="match status" value="1"/>
</dbReference>
<dbReference type="Gene3D" id="3.30.1540.10">
    <property type="entry name" value="formyl-coa transferase, domain 3"/>
    <property type="match status" value="1"/>
</dbReference>
<gene>
    <name evidence="2" type="ORF">Q9313_21760</name>
</gene>
<dbReference type="InterPro" id="IPR023606">
    <property type="entry name" value="CoA-Trfase_III_dom_1_sf"/>
</dbReference>